<sequence length="168" mass="17304">MSDHEPWIDVDGDGRADPVTEVHNPDGSVTYEHFDAQGHLDFVGVSEHGDGHVDYADYDSDHDGHFDTRLAASSPDGYLDHEVHGVDFSHDDALAAEYEHGTGHDHTAGHAAAGPTLGGSVGGHGSAPHHEPAAGPTLGGPVGGHHETPGAEPAYGVGLGENVSPYGS</sequence>
<dbReference type="RefSeq" id="WP_203662027.1">
    <property type="nucleotide sequence ID" value="NZ_BAAAZM010000001.1"/>
</dbReference>
<organism evidence="2 3">
    <name type="scientific">Actinocatenispora rupis</name>
    <dbReference type="NCBI Taxonomy" id="519421"/>
    <lineage>
        <taxon>Bacteria</taxon>
        <taxon>Bacillati</taxon>
        <taxon>Actinomycetota</taxon>
        <taxon>Actinomycetes</taxon>
        <taxon>Micromonosporales</taxon>
        <taxon>Micromonosporaceae</taxon>
        <taxon>Actinocatenispora</taxon>
    </lineage>
</organism>
<protein>
    <submittedName>
        <fullName evidence="2">Uncharacterized protein</fullName>
    </submittedName>
</protein>
<accession>A0A8J3JG29</accession>
<reference evidence="2" key="1">
    <citation type="submission" date="2021-01" db="EMBL/GenBank/DDBJ databases">
        <title>Whole genome shotgun sequence of Actinocatenispora rupis NBRC 107355.</title>
        <authorList>
            <person name="Komaki H."/>
            <person name="Tamura T."/>
        </authorList>
    </citation>
    <scope>NUCLEOTIDE SEQUENCE</scope>
    <source>
        <strain evidence="2">NBRC 107355</strain>
    </source>
</reference>
<keyword evidence="3" id="KW-1185">Reference proteome</keyword>
<dbReference type="Proteomes" id="UP000612808">
    <property type="component" value="Unassembled WGS sequence"/>
</dbReference>
<dbReference type="AlphaFoldDB" id="A0A8J3JG29"/>
<evidence type="ECO:0000313" key="3">
    <source>
        <dbReference type="Proteomes" id="UP000612808"/>
    </source>
</evidence>
<evidence type="ECO:0000256" key="1">
    <source>
        <dbReference type="SAM" id="MobiDB-lite"/>
    </source>
</evidence>
<evidence type="ECO:0000313" key="2">
    <source>
        <dbReference type="EMBL" id="GID14238.1"/>
    </source>
</evidence>
<comment type="caution">
    <text evidence="2">The sequence shown here is derived from an EMBL/GenBank/DDBJ whole genome shotgun (WGS) entry which is preliminary data.</text>
</comment>
<feature type="region of interest" description="Disordered" evidence="1">
    <location>
        <begin position="102"/>
        <end position="168"/>
    </location>
</feature>
<proteinExistence type="predicted"/>
<feature type="compositionally biased region" description="Gly residues" evidence="1">
    <location>
        <begin position="116"/>
        <end position="125"/>
    </location>
</feature>
<gene>
    <name evidence="2" type="ORF">Aru02nite_51270</name>
</gene>
<dbReference type="EMBL" id="BOMB01000030">
    <property type="protein sequence ID" value="GID14238.1"/>
    <property type="molecule type" value="Genomic_DNA"/>
</dbReference>
<name>A0A8J3JG29_9ACTN</name>